<reference evidence="1" key="1">
    <citation type="submission" date="2019-03" db="EMBL/GenBank/DDBJ databases">
        <title>Single cell metagenomics reveals metabolic interactions within the superorganism composed of flagellate Streblomastix strix and complex community of Bacteroidetes bacteria on its surface.</title>
        <authorList>
            <person name="Treitli S.C."/>
            <person name="Kolisko M."/>
            <person name="Husnik F."/>
            <person name="Keeling P."/>
            <person name="Hampl V."/>
        </authorList>
    </citation>
    <scope>NUCLEOTIDE SEQUENCE</scope>
    <source>
        <strain evidence="1">STM</strain>
    </source>
</reference>
<sequence>MDNEIKTLLYDTLTAIQERLKVSLLIASNDIADYEGDLRIKRAVERKYRKHWRSNE</sequence>
<accession>A0A5J4R9E7</accession>
<dbReference type="EMBL" id="SNRY01001512">
    <property type="protein sequence ID" value="KAA6330369.1"/>
    <property type="molecule type" value="Genomic_DNA"/>
</dbReference>
<comment type="caution">
    <text evidence="1">The sequence shown here is derived from an EMBL/GenBank/DDBJ whole genome shotgun (WGS) entry which is preliminary data.</text>
</comment>
<organism evidence="1">
    <name type="scientific">termite gut metagenome</name>
    <dbReference type="NCBI Taxonomy" id="433724"/>
    <lineage>
        <taxon>unclassified sequences</taxon>
        <taxon>metagenomes</taxon>
        <taxon>organismal metagenomes</taxon>
    </lineage>
</organism>
<dbReference type="AlphaFoldDB" id="A0A5J4R9E7"/>
<name>A0A5J4R9E7_9ZZZZ</name>
<proteinExistence type="predicted"/>
<protein>
    <submittedName>
        <fullName evidence="1">Uncharacterized protein</fullName>
    </submittedName>
</protein>
<gene>
    <name evidence="1" type="ORF">EZS27_020913</name>
</gene>
<evidence type="ECO:0000313" key="1">
    <source>
        <dbReference type="EMBL" id="KAA6330369.1"/>
    </source>
</evidence>